<name>A0A8T2RZL8_CERRI</name>
<evidence type="ECO:0000256" key="2">
    <source>
        <dbReference type="ARBA" id="ARBA00004294"/>
    </source>
</evidence>
<dbReference type="PANTHER" id="PTHR19370">
    <property type="entry name" value="NADH-CYTOCHROME B5 REDUCTASE"/>
    <property type="match status" value="1"/>
</dbReference>
<keyword evidence="12" id="KW-0496">Mitochondrion</keyword>
<protein>
    <recommendedName>
        <fullName evidence="4">cytochrome-b5 reductase</fullName>
        <ecNumber evidence="4">1.6.2.2</ecNumber>
    </recommendedName>
</protein>
<feature type="binding site" evidence="14">
    <location>
        <position position="171"/>
    </location>
    <ligand>
        <name>FAD</name>
        <dbReference type="ChEBI" id="CHEBI:57692"/>
    </ligand>
</feature>
<keyword evidence="10" id="KW-0560">Oxidoreductase</keyword>
<dbReference type="GO" id="GO:0022900">
    <property type="term" value="P:electron transport chain"/>
    <property type="evidence" value="ECO:0007669"/>
    <property type="project" value="TreeGrafter"/>
</dbReference>
<organism evidence="17 18">
    <name type="scientific">Ceratopteris richardii</name>
    <name type="common">Triangle waterfern</name>
    <dbReference type="NCBI Taxonomy" id="49495"/>
    <lineage>
        <taxon>Eukaryota</taxon>
        <taxon>Viridiplantae</taxon>
        <taxon>Streptophyta</taxon>
        <taxon>Embryophyta</taxon>
        <taxon>Tracheophyta</taxon>
        <taxon>Polypodiopsida</taxon>
        <taxon>Polypodiidae</taxon>
        <taxon>Polypodiales</taxon>
        <taxon>Pteridineae</taxon>
        <taxon>Pteridaceae</taxon>
        <taxon>Parkerioideae</taxon>
        <taxon>Ceratopteris</taxon>
    </lineage>
</organism>
<feature type="binding site" evidence="14">
    <location>
        <position position="120"/>
    </location>
    <ligand>
        <name>FAD</name>
        <dbReference type="ChEBI" id="CHEBI:57692"/>
    </ligand>
</feature>
<evidence type="ECO:0000256" key="8">
    <source>
        <dbReference type="ARBA" id="ARBA00022827"/>
    </source>
</evidence>
<feature type="binding site" evidence="14">
    <location>
        <position position="130"/>
    </location>
    <ligand>
        <name>FAD</name>
        <dbReference type="ChEBI" id="CHEBI:57692"/>
    </ligand>
</feature>
<evidence type="ECO:0000256" key="12">
    <source>
        <dbReference type="ARBA" id="ARBA00023128"/>
    </source>
</evidence>
<evidence type="ECO:0000256" key="11">
    <source>
        <dbReference type="ARBA" id="ARBA00023027"/>
    </source>
</evidence>
<dbReference type="GO" id="GO:0090524">
    <property type="term" value="F:cytochrome-b5 reductase activity, acting on NADH"/>
    <property type="evidence" value="ECO:0007669"/>
    <property type="project" value="UniProtKB-EC"/>
</dbReference>
<evidence type="ECO:0000256" key="10">
    <source>
        <dbReference type="ARBA" id="ARBA00023002"/>
    </source>
</evidence>
<dbReference type="EMBL" id="CM035428">
    <property type="protein sequence ID" value="KAH7301301.1"/>
    <property type="molecule type" value="Genomic_DNA"/>
</dbReference>
<dbReference type="AlphaFoldDB" id="A0A8T2RZL8"/>
<proteinExistence type="inferred from homology"/>
<accession>A0A8T2RZL8</accession>
<reference evidence="17 18" key="1">
    <citation type="submission" date="2021-08" db="EMBL/GenBank/DDBJ databases">
        <title>WGS assembly of Ceratopteris richardii.</title>
        <authorList>
            <person name="Marchant D.B."/>
            <person name="Chen G."/>
            <person name="Jenkins J."/>
            <person name="Shu S."/>
            <person name="Leebens-Mack J."/>
            <person name="Grimwood J."/>
            <person name="Schmutz J."/>
            <person name="Soltis P."/>
            <person name="Soltis D."/>
            <person name="Chen Z.-H."/>
        </authorList>
    </citation>
    <scope>NUCLEOTIDE SEQUENCE [LARGE SCALE GENOMIC DNA]</scope>
    <source>
        <strain evidence="17">Whitten #5841</strain>
        <tissue evidence="17">Leaf</tissue>
    </source>
</reference>
<comment type="caution">
    <text evidence="17">The sequence shown here is derived from an EMBL/GenBank/DDBJ whole genome shotgun (WGS) entry which is preliminary data.</text>
</comment>
<evidence type="ECO:0000256" key="9">
    <source>
        <dbReference type="ARBA" id="ARBA00022989"/>
    </source>
</evidence>
<feature type="binding site" evidence="14">
    <location>
        <position position="105"/>
    </location>
    <ligand>
        <name>FAD</name>
        <dbReference type="ChEBI" id="CHEBI:57692"/>
    </ligand>
</feature>
<evidence type="ECO:0000256" key="4">
    <source>
        <dbReference type="ARBA" id="ARBA00012011"/>
    </source>
</evidence>
<dbReference type="InterPro" id="IPR001433">
    <property type="entry name" value="OxRdtase_FAD/NAD-bd"/>
</dbReference>
<dbReference type="EC" id="1.6.2.2" evidence="4"/>
<keyword evidence="18" id="KW-1185">Reference proteome</keyword>
<dbReference type="Gene3D" id="3.40.50.80">
    <property type="entry name" value="Nucleotide-binding domain of ferredoxin-NADP reductase (FNR) module"/>
    <property type="match status" value="1"/>
</dbReference>
<dbReference type="PROSITE" id="PS51384">
    <property type="entry name" value="FAD_FR"/>
    <property type="match status" value="1"/>
</dbReference>
<dbReference type="Pfam" id="PF00970">
    <property type="entry name" value="FAD_binding_6"/>
    <property type="match status" value="1"/>
</dbReference>
<keyword evidence="11" id="KW-0520">NAD</keyword>
<dbReference type="SUPFAM" id="SSF63380">
    <property type="entry name" value="Riboflavin synthase domain-like"/>
    <property type="match status" value="1"/>
</dbReference>
<evidence type="ECO:0000256" key="6">
    <source>
        <dbReference type="ARBA" id="ARBA00022692"/>
    </source>
</evidence>
<feature type="domain" description="FAD-binding FR-type" evidence="16">
    <location>
        <begin position="50"/>
        <end position="154"/>
    </location>
</feature>
<dbReference type="InterPro" id="IPR017938">
    <property type="entry name" value="Riboflavin_synthase-like_b-brl"/>
</dbReference>
<dbReference type="FunFam" id="3.40.50.80:FF:000019">
    <property type="entry name" value="NADH-cytochrome b5 reductase"/>
    <property type="match status" value="1"/>
</dbReference>
<dbReference type="Pfam" id="PF00175">
    <property type="entry name" value="NAD_binding_1"/>
    <property type="match status" value="1"/>
</dbReference>
<keyword evidence="5 14" id="KW-0285">Flavoprotein</keyword>
<keyword evidence="6 15" id="KW-0812">Transmembrane</keyword>
<dbReference type="PRINTS" id="PR00406">
    <property type="entry name" value="CYTB5RDTASE"/>
</dbReference>
<keyword evidence="7" id="KW-1000">Mitochondrion outer membrane</keyword>
<comment type="cofactor">
    <cofactor evidence="1 14">
        <name>FAD</name>
        <dbReference type="ChEBI" id="CHEBI:57692"/>
    </cofactor>
</comment>
<feature type="binding site" evidence="14">
    <location>
        <position position="104"/>
    </location>
    <ligand>
        <name>FAD</name>
        <dbReference type="ChEBI" id="CHEBI:57692"/>
    </ligand>
</feature>
<dbReference type="OrthoDB" id="432685at2759"/>
<feature type="transmembrane region" description="Helical" evidence="15">
    <location>
        <begin position="15"/>
        <end position="34"/>
    </location>
</feature>
<keyword evidence="8 14" id="KW-0274">FAD</keyword>
<keyword evidence="9 15" id="KW-1133">Transmembrane helix</keyword>
<evidence type="ECO:0000256" key="7">
    <source>
        <dbReference type="ARBA" id="ARBA00022787"/>
    </source>
</evidence>
<comment type="subcellular location">
    <subcellularLocation>
        <location evidence="2">Mitochondrion outer membrane</location>
    </subcellularLocation>
</comment>
<dbReference type="InterPro" id="IPR001834">
    <property type="entry name" value="CBR-like"/>
</dbReference>
<dbReference type="InterPro" id="IPR017927">
    <property type="entry name" value="FAD-bd_FR_type"/>
</dbReference>
<dbReference type="CDD" id="cd06183">
    <property type="entry name" value="cyt_b5_reduct_like"/>
    <property type="match status" value="1"/>
</dbReference>
<evidence type="ECO:0000256" key="13">
    <source>
        <dbReference type="ARBA" id="ARBA00023136"/>
    </source>
</evidence>
<dbReference type="InterPro" id="IPR039261">
    <property type="entry name" value="FNR_nucleotide-bd"/>
</dbReference>
<dbReference type="InterPro" id="IPR008333">
    <property type="entry name" value="Cbr1-like_FAD-bd_dom"/>
</dbReference>
<gene>
    <name evidence="17" type="ORF">KP509_23G019400</name>
</gene>
<evidence type="ECO:0000256" key="5">
    <source>
        <dbReference type="ARBA" id="ARBA00022630"/>
    </source>
</evidence>
<dbReference type="PANTHER" id="PTHR19370:SF184">
    <property type="entry name" value="NADH-CYTOCHROME B5 REDUCTASE-LIKE"/>
    <property type="match status" value="1"/>
</dbReference>
<keyword evidence="13 15" id="KW-0472">Membrane</keyword>
<dbReference type="OMA" id="DRPKPEW"/>
<dbReference type="Gene3D" id="2.40.30.10">
    <property type="entry name" value="Translation factors"/>
    <property type="match status" value="1"/>
</dbReference>
<comment type="similarity">
    <text evidence="3">Belongs to the flavoprotein pyridine nucleotide cytochrome reductase family.</text>
</comment>
<evidence type="ECO:0000256" key="1">
    <source>
        <dbReference type="ARBA" id="ARBA00001974"/>
    </source>
</evidence>
<evidence type="ECO:0000313" key="17">
    <source>
        <dbReference type="EMBL" id="KAH7301301.1"/>
    </source>
</evidence>
<evidence type="ECO:0000256" key="14">
    <source>
        <dbReference type="PIRSR" id="PIRSR601834-1"/>
    </source>
</evidence>
<dbReference type="SUPFAM" id="SSF52343">
    <property type="entry name" value="Ferredoxin reductase-like, C-terminal NADP-linked domain"/>
    <property type="match status" value="1"/>
</dbReference>
<sequence length="286" mass="31942">MANSLLERLPKDPTSLVGIIVALVAVLAGAAYFFRSSKKRKSKAGSLDTETWRSFRLVKRTQLSHNVVKFRFALPTPHSVLGLPIGQHISCLGQDKGGEEVIKPYTPTTLDSDIGFFELVIKIYPYGRMSHHFSKLQVGDSLSVRGPKGRFLYRPGAVKALGMLAGGTGLTPMFQVSRAVLENPKDSTKIYLIYANVTYEDILLKEELDNFHRKYPGRFSVHYVLEKPPNDWEGSVGYISKELIQSFCPAPSPDIQMLRCGPPMMNKAMQAHLDALGYSKETQFQF</sequence>
<feature type="binding site" evidence="14">
    <location>
        <position position="129"/>
    </location>
    <ligand>
        <name>FAD</name>
        <dbReference type="ChEBI" id="CHEBI:57692"/>
    </ligand>
</feature>
<dbReference type="GO" id="GO:0005741">
    <property type="term" value="C:mitochondrial outer membrane"/>
    <property type="evidence" value="ECO:0007669"/>
    <property type="project" value="UniProtKB-SubCell"/>
</dbReference>
<evidence type="ECO:0000256" key="3">
    <source>
        <dbReference type="ARBA" id="ARBA00006105"/>
    </source>
</evidence>
<evidence type="ECO:0000256" key="15">
    <source>
        <dbReference type="SAM" id="Phobius"/>
    </source>
</evidence>
<feature type="binding site" evidence="14">
    <location>
        <position position="122"/>
    </location>
    <ligand>
        <name>FAD</name>
        <dbReference type="ChEBI" id="CHEBI:57692"/>
    </ligand>
</feature>
<dbReference type="FunFam" id="2.40.30.10:FF:000032">
    <property type="entry name" value="NADH-cytochrome b5 reductase"/>
    <property type="match status" value="1"/>
</dbReference>
<dbReference type="Proteomes" id="UP000825935">
    <property type="component" value="Chromosome 23"/>
</dbReference>
<evidence type="ECO:0000259" key="16">
    <source>
        <dbReference type="PROSITE" id="PS51384"/>
    </source>
</evidence>
<evidence type="ECO:0000313" key="18">
    <source>
        <dbReference type="Proteomes" id="UP000825935"/>
    </source>
</evidence>